<gene>
    <name evidence="2" type="ORF">CINCED_3A015632</name>
</gene>
<dbReference type="GO" id="GO:0005739">
    <property type="term" value="C:mitochondrion"/>
    <property type="evidence" value="ECO:0007669"/>
    <property type="project" value="UniProtKB-SubCell"/>
</dbReference>
<dbReference type="InterPro" id="IPR011604">
    <property type="entry name" value="PDDEXK-like_dom_sf"/>
</dbReference>
<evidence type="ECO:0000256" key="1">
    <source>
        <dbReference type="HAMAP-Rule" id="MF_03030"/>
    </source>
</evidence>
<reference evidence="2 3" key="1">
    <citation type="submission" date="2019-08" db="EMBL/GenBank/DDBJ databases">
        <authorList>
            <person name="Alioto T."/>
            <person name="Alioto T."/>
            <person name="Gomez Garrido J."/>
        </authorList>
    </citation>
    <scope>NUCLEOTIDE SEQUENCE [LARGE SCALE GENOMIC DNA]</scope>
</reference>
<name>A0A5E4N9M1_9HEMI</name>
<comment type="function">
    <text evidence="1">Metal-dependent single-stranded DNA (ssDNA) exonuclease involved in mitochondrial genome maintenance.</text>
</comment>
<keyword evidence="1" id="KW-0496">Mitochondrion</keyword>
<dbReference type="EC" id="3.1.-.-" evidence="1"/>
<accession>A0A5E4N9M1</accession>
<feature type="active site" evidence="1">
    <location>
        <position position="212"/>
    </location>
</feature>
<dbReference type="EMBL" id="CABPRJ010001904">
    <property type="protein sequence ID" value="VVC40467.1"/>
    <property type="molecule type" value="Genomic_DNA"/>
</dbReference>
<dbReference type="HAMAP" id="MF_03030">
    <property type="entry name" value="MGME1"/>
    <property type="match status" value="1"/>
</dbReference>
<keyword evidence="1 2" id="KW-0269">Exonuclease</keyword>
<evidence type="ECO:0000313" key="2">
    <source>
        <dbReference type="EMBL" id="VVC40467.1"/>
    </source>
</evidence>
<proteinExistence type="inferred from homology"/>
<feature type="active site" evidence="1">
    <location>
        <position position="199"/>
    </location>
</feature>
<sequence>MNMDTKKLFGELLETKKSRKKYHKLKVVNKDDGEKSQNNHLDQSFKSNIKSMSKNGFSFINDSKQYLNEKYYDKFIASESSEMIIQEIPNRVLPSVTNILNVTMSEKSKAALENWKKNMIEKLGEDGFNKYSKELMAIGSAMHSKIKSHLNGTESNVSQYDEVEKCLKSLETVLKNVSKPILVEKKVVHDKLLYKGIVDCVAFYKHTPVVIEWKKSSRDKSSLQSTYDAPLQLAAYMGAINNDISYDFMVEEGLVVVAYSDGHPANVFKLTKQACLDYWAIWIQRLNKYKQIQRIK</sequence>
<dbReference type="Proteomes" id="UP000325440">
    <property type="component" value="Unassembled WGS sequence"/>
</dbReference>
<dbReference type="GO" id="GO:0008297">
    <property type="term" value="F:single-stranded DNA exodeoxyribonuclease activity"/>
    <property type="evidence" value="ECO:0007669"/>
    <property type="project" value="UniProtKB-UniRule"/>
</dbReference>
<organism evidence="2 3">
    <name type="scientific">Cinara cedri</name>
    <dbReference type="NCBI Taxonomy" id="506608"/>
    <lineage>
        <taxon>Eukaryota</taxon>
        <taxon>Metazoa</taxon>
        <taxon>Ecdysozoa</taxon>
        <taxon>Arthropoda</taxon>
        <taxon>Hexapoda</taxon>
        <taxon>Insecta</taxon>
        <taxon>Pterygota</taxon>
        <taxon>Neoptera</taxon>
        <taxon>Paraneoptera</taxon>
        <taxon>Hemiptera</taxon>
        <taxon>Sternorrhyncha</taxon>
        <taxon>Aphidomorpha</taxon>
        <taxon>Aphidoidea</taxon>
        <taxon>Aphididae</taxon>
        <taxon>Lachninae</taxon>
        <taxon>Cinara</taxon>
    </lineage>
</organism>
<feature type="active site" evidence="1">
    <location>
        <position position="214"/>
    </location>
</feature>
<dbReference type="GO" id="GO:0006264">
    <property type="term" value="P:mitochondrial DNA replication"/>
    <property type="evidence" value="ECO:0007669"/>
    <property type="project" value="TreeGrafter"/>
</dbReference>
<comment type="similarity">
    <text evidence="1">Belongs to the MGME1 family.</text>
</comment>
<dbReference type="AlphaFoldDB" id="A0A5E4N9M1"/>
<keyword evidence="1" id="KW-0540">Nuclease</keyword>
<protein>
    <recommendedName>
        <fullName evidence="1">Mitochondrial genome maintenance exonuclease 1</fullName>
        <ecNumber evidence="1">3.1.-.-</ecNumber>
    </recommendedName>
</protein>
<keyword evidence="3" id="KW-1185">Reference proteome</keyword>
<dbReference type="OrthoDB" id="5777131at2759"/>
<evidence type="ECO:0000313" key="3">
    <source>
        <dbReference type="Proteomes" id="UP000325440"/>
    </source>
</evidence>
<keyword evidence="1" id="KW-0378">Hydrolase</keyword>
<dbReference type="PANTHER" id="PTHR31340">
    <property type="entry name" value="MITOCHONDRIAL GENOME MAINTENANCE EXONUCLEASE 1"/>
    <property type="match status" value="1"/>
</dbReference>
<dbReference type="GO" id="GO:0043504">
    <property type="term" value="P:mitochondrial DNA repair"/>
    <property type="evidence" value="ECO:0007669"/>
    <property type="project" value="UniProtKB-UniRule"/>
</dbReference>
<dbReference type="Gene3D" id="3.90.320.10">
    <property type="match status" value="1"/>
</dbReference>
<dbReference type="PANTHER" id="PTHR31340:SF3">
    <property type="entry name" value="MITOCHONDRIAL GENOME MAINTENANCE EXONUCLEASE 1"/>
    <property type="match status" value="1"/>
</dbReference>
<comment type="subcellular location">
    <subcellularLocation>
        <location evidence="1">Mitochondrion</location>
    </subcellularLocation>
</comment>